<keyword evidence="13" id="KW-0460">Magnesium</keyword>
<dbReference type="GO" id="GO:0046872">
    <property type="term" value="F:metal ion binding"/>
    <property type="evidence" value="ECO:0007669"/>
    <property type="project" value="UniProtKB-KW"/>
</dbReference>
<evidence type="ECO:0000256" key="6">
    <source>
        <dbReference type="ARBA" id="ARBA00022729"/>
    </source>
</evidence>
<accession>A0A1I8QDS7</accession>
<keyword evidence="11 13" id="KW-0472">Membrane</keyword>
<dbReference type="STRING" id="35570.A0A1I8QDS7"/>
<name>A0A1I8QDS7_STOCA</name>
<dbReference type="EC" id="2.7.11.30" evidence="13"/>
<evidence type="ECO:0000256" key="14">
    <source>
        <dbReference type="SAM" id="SignalP"/>
    </source>
</evidence>
<dbReference type="OrthoDB" id="547665at2759"/>
<keyword evidence="9 13" id="KW-0067">ATP-binding</keyword>
<dbReference type="GO" id="GO:0048185">
    <property type="term" value="F:activin binding"/>
    <property type="evidence" value="ECO:0007669"/>
    <property type="project" value="TreeGrafter"/>
</dbReference>
<feature type="chain" id="PRO_5009328141" description="Serine/threonine-protein kinase receptor" evidence="14">
    <location>
        <begin position="27"/>
        <end position="518"/>
    </location>
</feature>
<evidence type="ECO:0000256" key="7">
    <source>
        <dbReference type="ARBA" id="ARBA00022741"/>
    </source>
</evidence>
<dbReference type="EnsemblMetazoa" id="SCAU016159-RA">
    <property type="protein sequence ID" value="SCAU016159-PA"/>
    <property type="gene ID" value="SCAU016159"/>
</dbReference>
<evidence type="ECO:0000313" key="16">
    <source>
        <dbReference type="EnsemblMetazoa" id="SCAU016159-PA"/>
    </source>
</evidence>
<keyword evidence="4 13" id="KW-0808">Transferase</keyword>
<organism evidence="16 17">
    <name type="scientific">Stomoxys calcitrans</name>
    <name type="common">Stable fly</name>
    <name type="synonym">Conops calcitrans</name>
    <dbReference type="NCBI Taxonomy" id="35570"/>
    <lineage>
        <taxon>Eukaryota</taxon>
        <taxon>Metazoa</taxon>
        <taxon>Ecdysozoa</taxon>
        <taxon>Arthropoda</taxon>
        <taxon>Hexapoda</taxon>
        <taxon>Insecta</taxon>
        <taxon>Pterygota</taxon>
        <taxon>Neoptera</taxon>
        <taxon>Endopterygota</taxon>
        <taxon>Diptera</taxon>
        <taxon>Brachycera</taxon>
        <taxon>Muscomorpha</taxon>
        <taxon>Muscoidea</taxon>
        <taxon>Muscidae</taxon>
        <taxon>Stomoxys</taxon>
    </lineage>
</organism>
<evidence type="ECO:0000256" key="10">
    <source>
        <dbReference type="ARBA" id="ARBA00022989"/>
    </source>
</evidence>
<evidence type="ECO:0000256" key="3">
    <source>
        <dbReference type="ARBA" id="ARBA00022527"/>
    </source>
</evidence>
<dbReference type="GO" id="GO:0017002">
    <property type="term" value="F:activin receptor activity"/>
    <property type="evidence" value="ECO:0007669"/>
    <property type="project" value="TreeGrafter"/>
</dbReference>
<evidence type="ECO:0000259" key="15">
    <source>
        <dbReference type="PROSITE" id="PS50011"/>
    </source>
</evidence>
<evidence type="ECO:0000256" key="9">
    <source>
        <dbReference type="ARBA" id="ARBA00022840"/>
    </source>
</evidence>
<comment type="subcellular location">
    <subcellularLocation>
        <location evidence="1 13">Membrane</location>
        <topology evidence="1 13">Single-pass type I membrane protein</topology>
    </subcellularLocation>
</comment>
<dbReference type="Pfam" id="PF00069">
    <property type="entry name" value="Pkinase"/>
    <property type="match status" value="1"/>
</dbReference>
<dbReference type="InterPro" id="IPR000472">
    <property type="entry name" value="Activin_recp"/>
</dbReference>
<evidence type="ECO:0000256" key="2">
    <source>
        <dbReference type="ARBA" id="ARBA00009605"/>
    </source>
</evidence>
<feature type="signal peptide" evidence="14">
    <location>
        <begin position="1"/>
        <end position="26"/>
    </location>
</feature>
<dbReference type="Proteomes" id="UP000095300">
    <property type="component" value="Unassembled WGS sequence"/>
</dbReference>
<evidence type="ECO:0000256" key="4">
    <source>
        <dbReference type="ARBA" id="ARBA00022679"/>
    </source>
</evidence>
<dbReference type="Gene3D" id="2.10.60.10">
    <property type="entry name" value="CD59"/>
    <property type="match status" value="1"/>
</dbReference>
<dbReference type="SUPFAM" id="SSF56112">
    <property type="entry name" value="Protein kinase-like (PK-like)"/>
    <property type="match status" value="1"/>
</dbReference>
<dbReference type="AlphaFoldDB" id="A0A1I8QDS7"/>
<keyword evidence="7 13" id="KW-0547">Nucleotide-binding</keyword>
<dbReference type="CDD" id="cd23615">
    <property type="entry name" value="TFP_LU_ECD_ACVR2"/>
    <property type="match status" value="1"/>
</dbReference>
<protein>
    <recommendedName>
        <fullName evidence="13">Serine/threonine-protein kinase receptor</fullName>
        <ecNumber evidence="13">2.7.11.30</ecNumber>
    </recommendedName>
</protein>
<reference evidence="16" key="1">
    <citation type="submission" date="2020-05" db="UniProtKB">
        <authorList>
            <consortium name="EnsemblMetazoa"/>
        </authorList>
    </citation>
    <scope>IDENTIFICATION</scope>
    <source>
        <strain evidence="16">USDA</strain>
    </source>
</reference>
<comment type="similarity">
    <text evidence="2 13">Belongs to the protein kinase superfamily. TKL Ser/Thr protein kinase family. TGFB receptor subfamily.</text>
</comment>
<dbReference type="PRINTS" id="PR00653">
    <property type="entry name" value="ACTIVIN2R"/>
</dbReference>
<dbReference type="InterPro" id="IPR045860">
    <property type="entry name" value="Snake_toxin-like_sf"/>
</dbReference>
<dbReference type="InterPro" id="IPR011009">
    <property type="entry name" value="Kinase-like_dom_sf"/>
</dbReference>
<feature type="domain" description="Protein kinase" evidence="15">
    <location>
        <begin position="202"/>
        <end position="501"/>
    </location>
</feature>
<keyword evidence="13" id="KW-0464">Manganese</keyword>
<evidence type="ECO:0000256" key="5">
    <source>
        <dbReference type="ARBA" id="ARBA00022692"/>
    </source>
</evidence>
<evidence type="ECO:0000256" key="1">
    <source>
        <dbReference type="ARBA" id="ARBA00004479"/>
    </source>
</evidence>
<dbReference type="Pfam" id="PF01064">
    <property type="entry name" value="Activin_recp"/>
    <property type="match status" value="1"/>
</dbReference>
<keyword evidence="6 14" id="KW-0732">Signal</keyword>
<dbReference type="InterPro" id="IPR000719">
    <property type="entry name" value="Prot_kinase_dom"/>
</dbReference>
<dbReference type="GO" id="GO:0071363">
    <property type="term" value="P:cellular response to growth factor stimulus"/>
    <property type="evidence" value="ECO:0007669"/>
    <property type="project" value="TreeGrafter"/>
</dbReference>
<evidence type="ECO:0000256" key="11">
    <source>
        <dbReference type="ARBA" id="ARBA00023136"/>
    </source>
</evidence>
<keyword evidence="3 13" id="KW-0723">Serine/threonine-protein kinase</keyword>
<evidence type="ECO:0000256" key="13">
    <source>
        <dbReference type="RuleBase" id="RU361271"/>
    </source>
</evidence>
<comment type="catalytic activity">
    <reaction evidence="13">
        <text>L-threonyl-[receptor-protein] + ATP = O-phospho-L-threonyl-[receptor-protein] + ADP + H(+)</text>
        <dbReference type="Rhea" id="RHEA:44880"/>
        <dbReference type="Rhea" id="RHEA-COMP:11024"/>
        <dbReference type="Rhea" id="RHEA-COMP:11025"/>
        <dbReference type="ChEBI" id="CHEBI:15378"/>
        <dbReference type="ChEBI" id="CHEBI:30013"/>
        <dbReference type="ChEBI" id="CHEBI:30616"/>
        <dbReference type="ChEBI" id="CHEBI:61977"/>
        <dbReference type="ChEBI" id="CHEBI:456216"/>
        <dbReference type="EC" id="2.7.11.30"/>
    </reaction>
</comment>
<comment type="cofactor">
    <cofactor evidence="13">
        <name>Mg(2+)</name>
        <dbReference type="ChEBI" id="CHEBI:18420"/>
    </cofactor>
    <cofactor evidence="13">
        <name>Mn(2+)</name>
        <dbReference type="ChEBI" id="CHEBI:29035"/>
    </cofactor>
</comment>
<evidence type="ECO:0000256" key="8">
    <source>
        <dbReference type="ARBA" id="ARBA00022777"/>
    </source>
</evidence>
<dbReference type="PROSITE" id="PS00108">
    <property type="entry name" value="PROTEIN_KINASE_ST"/>
    <property type="match status" value="1"/>
</dbReference>
<keyword evidence="8 13" id="KW-0418">Kinase</keyword>
<proteinExistence type="inferred from homology"/>
<dbReference type="VEuPathDB" id="VectorBase:SCAU016159"/>
<gene>
    <name evidence="16" type="primary">106092571</name>
</gene>
<dbReference type="GO" id="GO:0005524">
    <property type="term" value="F:ATP binding"/>
    <property type="evidence" value="ECO:0007669"/>
    <property type="project" value="UniProtKB-UniRule"/>
</dbReference>
<keyword evidence="17" id="KW-1185">Reference proteome</keyword>
<dbReference type="SUPFAM" id="SSF57302">
    <property type="entry name" value="Snake toxin-like"/>
    <property type="match status" value="1"/>
</dbReference>
<dbReference type="FunFam" id="3.30.200.20:FF:000094">
    <property type="entry name" value="Serine/threonine-protein kinase receptor"/>
    <property type="match status" value="1"/>
</dbReference>
<dbReference type="InterPro" id="IPR008271">
    <property type="entry name" value="Ser/Thr_kinase_AS"/>
</dbReference>
<feature type="transmembrane region" description="Helical" evidence="13">
    <location>
        <begin position="148"/>
        <end position="172"/>
    </location>
</feature>
<dbReference type="PROSITE" id="PS50011">
    <property type="entry name" value="PROTEIN_KINASE_DOM"/>
    <property type="match status" value="1"/>
</dbReference>
<evidence type="ECO:0000256" key="12">
    <source>
        <dbReference type="ARBA" id="ARBA00023170"/>
    </source>
</evidence>
<keyword evidence="5 13" id="KW-0812">Transmembrane</keyword>
<dbReference type="GO" id="GO:0048179">
    <property type="term" value="C:activin receptor complex"/>
    <property type="evidence" value="ECO:0007669"/>
    <property type="project" value="TreeGrafter"/>
</dbReference>
<dbReference type="Gene3D" id="3.30.200.20">
    <property type="entry name" value="Phosphorylase Kinase, domain 1"/>
    <property type="match status" value="1"/>
</dbReference>
<evidence type="ECO:0000313" key="17">
    <source>
        <dbReference type="Proteomes" id="UP000095300"/>
    </source>
</evidence>
<dbReference type="PANTHER" id="PTHR23255">
    <property type="entry name" value="TRANSFORMING GROWTH FACTOR-BETA RECEPTOR TYPE I AND II"/>
    <property type="match status" value="1"/>
</dbReference>
<dbReference type="InterPro" id="IPR000333">
    <property type="entry name" value="TGFB_receptor"/>
</dbReference>
<dbReference type="Gene3D" id="1.10.510.10">
    <property type="entry name" value="Transferase(Phosphotransferase) domain 1"/>
    <property type="match status" value="1"/>
</dbReference>
<keyword evidence="13" id="KW-0479">Metal-binding</keyword>
<dbReference type="CDD" id="cd14053">
    <property type="entry name" value="STKc_ACVR2"/>
    <property type="match status" value="1"/>
</dbReference>
<dbReference type="PANTHER" id="PTHR23255:SF98">
    <property type="entry name" value="SERINE_THREONINE-PROTEIN KINASE RECEPTOR"/>
    <property type="match status" value="1"/>
</dbReference>
<keyword evidence="10 13" id="KW-1133">Transmembrane helix</keyword>
<sequence>MQLTLDFTCIIPLGLILLLIFHPSAPAILPSDNGVTCEHFDETNCTKLGDCTFTMQHCKIDSEKPPGCYVLWTKNEATGEERIKMKGCFSHTSECNKTECVTNSEPRKNIYFCCCRGSMCNTDQKWEPTTTEATTQVPKERTPEDTDLVPIIICSFTLAILITITGVFLFWYRRHKQENFNEIPTNEAEISNASPLLSNRPIQLLELKASGRFGDVWQAKLHNHDVAVKIFRMQEKESWNTELEIYKLPRMRHPNILEFLGHEKHTENIQHEFWLISAYQHNGSLCDYLKSHTITYKQLCRIAESMSCGLAHLHEEIPATKAEGLKPSIAHRDFKSKNVLLKNNLTACIADFGLAMIFEPGKPCGDTHGQVGTRRYMAPEVLEGAINFNRDAFLRIDVYACGLVLWEMVSRCDSTGPVCDYLLPFEAELGQRPTLDEVQENVVMKKLRPQILNTWRSHPGISIICDTMEECWDHDAEARLSSSCVMERFSQLQKYPVAPLLIQNNTNICVDLRESINS</sequence>
<keyword evidence="12 13" id="KW-0675">Receptor</keyword>